<evidence type="ECO:0000313" key="4">
    <source>
        <dbReference type="Proteomes" id="UP001457661"/>
    </source>
</evidence>
<sequence length="225" mass="26035">MIEILKGNIFTTNRQVIVNNINCVGVMGAGIALECRLRYPEMFLKYQALCQEKNIDIGKLWIYKAEHRWILNFPTKKHWKYPSKVDYLHAGLEKFMATYKERNIESIAFPLLGADRGGIAPEESLNIMLSYLQHADIPVDIYQYDPKASDDLYQKVHNWLKSKTIDEIMTLTGLRRNYVESVCSAMESGKIYQLNQLANVKGIGIKTIEKVFEISRKKHEQISLF</sequence>
<gene>
    <name evidence="3" type="ORF">WNY57_15200</name>
</gene>
<name>A0ABU9TJ87_9GAMM</name>
<dbReference type="PANTHER" id="PTHR12521:SF0">
    <property type="entry name" value="ADP-RIBOSE GLYCOHYDROLASE OARD1"/>
    <property type="match status" value="1"/>
</dbReference>
<evidence type="ECO:0000259" key="2">
    <source>
        <dbReference type="PROSITE" id="PS51154"/>
    </source>
</evidence>
<keyword evidence="4" id="KW-1185">Reference proteome</keyword>
<dbReference type="RefSeq" id="WP_342880073.1">
    <property type="nucleotide sequence ID" value="NZ_JBBMQX010000012.1"/>
</dbReference>
<dbReference type="InterPro" id="IPR050892">
    <property type="entry name" value="ADP-ribose_metab_enzymes"/>
</dbReference>
<dbReference type="Proteomes" id="UP001457661">
    <property type="component" value="Unassembled WGS sequence"/>
</dbReference>
<evidence type="ECO:0000313" key="3">
    <source>
        <dbReference type="EMBL" id="MEM5533783.1"/>
    </source>
</evidence>
<dbReference type="Pfam" id="PF01661">
    <property type="entry name" value="Macro"/>
    <property type="match status" value="1"/>
</dbReference>
<feature type="domain" description="Macro" evidence="2">
    <location>
        <begin position="1"/>
        <end position="160"/>
    </location>
</feature>
<reference evidence="3 4" key="1">
    <citation type="submission" date="2024-03" db="EMBL/GenBank/DDBJ databases">
        <title>Community enrichment and isolation of bacterial strains for fucoidan degradation.</title>
        <authorList>
            <person name="Sichert A."/>
        </authorList>
    </citation>
    <scope>NUCLEOTIDE SEQUENCE [LARGE SCALE GENOMIC DNA]</scope>
    <source>
        <strain evidence="3 4">AS26</strain>
    </source>
</reference>
<proteinExistence type="predicted"/>
<dbReference type="SMART" id="SM00506">
    <property type="entry name" value="A1pp"/>
    <property type="match status" value="1"/>
</dbReference>
<dbReference type="EMBL" id="JBBMQX010000012">
    <property type="protein sequence ID" value="MEM5533783.1"/>
    <property type="molecule type" value="Genomic_DNA"/>
</dbReference>
<dbReference type="PANTHER" id="PTHR12521">
    <property type="entry name" value="PROTEIN C6ORF130"/>
    <property type="match status" value="1"/>
</dbReference>
<organism evidence="3 4">
    <name type="scientific">Pseudoalteromonas arctica</name>
    <dbReference type="NCBI Taxonomy" id="394751"/>
    <lineage>
        <taxon>Bacteria</taxon>
        <taxon>Pseudomonadati</taxon>
        <taxon>Pseudomonadota</taxon>
        <taxon>Gammaproteobacteria</taxon>
        <taxon>Alteromonadales</taxon>
        <taxon>Pseudoalteromonadaceae</taxon>
        <taxon>Pseudoalteromonas</taxon>
    </lineage>
</organism>
<protein>
    <submittedName>
        <fullName evidence="3">Macro domain-containing protein</fullName>
    </submittedName>
</protein>
<dbReference type="SUPFAM" id="SSF52949">
    <property type="entry name" value="Macro domain-like"/>
    <property type="match status" value="1"/>
</dbReference>
<comment type="caution">
    <text evidence="3">The sequence shown here is derived from an EMBL/GenBank/DDBJ whole genome shotgun (WGS) entry which is preliminary data.</text>
</comment>
<comment type="catalytic activity">
    <reaction evidence="1">
        <text>an N-(ADP-alpha-D-ribosyl)-thymidine in DNA + H2O = a thymidine in DNA + ADP-D-ribose</text>
        <dbReference type="Rhea" id="RHEA:71655"/>
        <dbReference type="Rhea" id="RHEA-COMP:13556"/>
        <dbReference type="Rhea" id="RHEA-COMP:18051"/>
        <dbReference type="ChEBI" id="CHEBI:15377"/>
        <dbReference type="ChEBI" id="CHEBI:57967"/>
        <dbReference type="ChEBI" id="CHEBI:137386"/>
        <dbReference type="ChEBI" id="CHEBI:191199"/>
    </reaction>
    <physiologicalReaction direction="left-to-right" evidence="1">
        <dbReference type="Rhea" id="RHEA:71656"/>
    </physiologicalReaction>
</comment>
<dbReference type="Gene3D" id="3.40.220.10">
    <property type="entry name" value="Leucine Aminopeptidase, subunit E, domain 1"/>
    <property type="match status" value="1"/>
</dbReference>
<dbReference type="InterPro" id="IPR043472">
    <property type="entry name" value="Macro_dom-like"/>
</dbReference>
<evidence type="ECO:0000256" key="1">
    <source>
        <dbReference type="ARBA" id="ARBA00035885"/>
    </source>
</evidence>
<dbReference type="PROSITE" id="PS51154">
    <property type="entry name" value="MACRO"/>
    <property type="match status" value="1"/>
</dbReference>
<dbReference type="InterPro" id="IPR002589">
    <property type="entry name" value="Macro_dom"/>
</dbReference>
<accession>A0ABU9TJ87</accession>